<dbReference type="GO" id="GO:0046521">
    <property type="term" value="P:sphingoid catabolic process"/>
    <property type="evidence" value="ECO:0007669"/>
    <property type="project" value="TreeGrafter"/>
</dbReference>
<accession>S9VHM1</accession>
<keyword evidence="1" id="KW-1133">Transmembrane helix</keyword>
<dbReference type="AlphaFoldDB" id="S9VHM1"/>
<keyword evidence="1" id="KW-0812">Transmembrane</keyword>
<feature type="transmembrane region" description="Helical" evidence="1">
    <location>
        <begin position="101"/>
        <end position="120"/>
    </location>
</feature>
<feature type="transmembrane region" description="Helical" evidence="1">
    <location>
        <begin position="29"/>
        <end position="47"/>
    </location>
</feature>
<evidence type="ECO:0000313" key="2">
    <source>
        <dbReference type="EMBL" id="CAD2216567.1"/>
    </source>
</evidence>
<sequence>MWTYLENYFNLKKSFVFYGAYHSEWRNQFVHVVFVPLIFSSALSFAARLEITPTLNASHIVAVFYAASFIVMEPIAGALYAPLIAGMQYLGQHFFYDHVPLAIGVHLFGWAVQIFGHAFLERRKPAFMEDPFQAIHSAVFFVWLEVLYMLGYRPSEKKKLDELIKQRIATMEAEGAAK</sequence>
<dbReference type="GO" id="GO:0005783">
    <property type="term" value="C:endoplasmic reticulum"/>
    <property type="evidence" value="ECO:0007669"/>
    <property type="project" value="TreeGrafter"/>
</dbReference>
<organism evidence="2 3">
    <name type="scientific">Angomonas deanei</name>
    <dbReference type="NCBI Taxonomy" id="59799"/>
    <lineage>
        <taxon>Eukaryota</taxon>
        <taxon>Discoba</taxon>
        <taxon>Euglenozoa</taxon>
        <taxon>Kinetoplastea</taxon>
        <taxon>Metakinetoplastina</taxon>
        <taxon>Trypanosomatida</taxon>
        <taxon>Trypanosomatidae</taxon>
        <taxon>Strigomonadinae</taxon>
        <taxon>Angomonas</taxon>
    </lineage>
</organism>
<evidence type="ECO:0008006" key="4">
    <source>
        <dbReference type="Google" id="ProtNLM"/>
    </source>
</evidence>
<dbReference type="VEuPathDB" id="TriTrypDB:ADEAN_000402900"/>
<name>S9VHM1_9TRYP</name>
<dbReference type="OrthoDB" id="2124888at2759"/>
<feature type="transmembrane region" description="Helical" evidence="1">
    <location>
        <begin position="132"/>
        <end position="151"/>
    </location>
</feature>
<dbReference type="PANTHER" id="PTHR28026:SF9">
    <property type="entry name" value="2-HYDROXY-PALMITIC ACID DIOXYGENASE MPO1"/>
    <property type="match status" value="1"/>
</dbReference>
<gene>
    <name evidence="2" type="ORF">ADEAN_000402900</name>
</gene>
<evidence type="ECO:0000256" key="1">
    <source>
        <dbReference type="SAM" id="Phobius"/>
    </source>
</evidence>
<keyword evidence="3" id="KW-1185">Reference proteome</keyword>
<dbReference type="GO" id="GO:0016020">
    <property type="term" value="C:membrane"/>
    <property type="evidence" value="ECO:0007669"/>
    <property type="project" value="GOC"/>
</dbReference>
<dbReference type="PANTHER" id="PTHR28026">
    <property type="entry name" value="DUF962 DOMAIN PROTEIN (AFU_ORTHOLOGUE AFUA_8G05310)"/>
    <property type="match status" value="1"/>
</dbReference>
<dbReference type="EMBL" id="LR877151">
    <property type="protein sequence ID" value="CAD2216567.1"/>
    <property type="molecule type" value="Genomic_DNA"/>
</dbReference>
<keyword evidence="1" id="KW-0472">Membrane</keyword>
<proteinExistence type="predicted"/>
<dbReference type="InterPro" id="IPR009305">
    <property type="entry name" value="Mpo1-like"/>
</dbReference>
<reference evidence="2 3" key="1">
    <citation type="submission" date="2020-08" db="EMBL/GenBank/DDBJ databases">
        <authorList>
            <person name="Newling K."/>
            <person name="Davey J."/>
            <person name="Forrester S."/>
        </authorList>
    </citation>
    <scope>NUCLEOTIDE SEQUENCE [LARGE SCALE GENOMIC DNA]</scope>
    <source>
        <strain evidence="3">Crithidia deanei Carvalho (ATCC PRA-265)</strain>
    </source>
</reference>
<protein>
    <recommendedName>
        <fullName evidence="4">DUF962 domain protein</fullName>
    </recommendedName>
</protein>
<dbReference type="Proteomes" id="UP000515908">
    <property type="component" value="Chromosome 07"/>
</dbReference>
<dbReference type="Pfam" id="PF06127">
    <property type="entry name" value="Mpo1-like"/>
    <property type="match status" value="1"/>
</dbReference>
<feature type="transmembrane region" description="Helical" evidence="1">
    <location>
        <begin position="59"/>
        <end position="81"/>
    </location>
</feature>
<evidence type="ECO:0000313" key="3">
    <source>
        <dbReference type="Proteomes" id="UP000515908"/>
    </source>
</evidence>